<dbReference type="Pfam" id="PF01177">
    <property type="entry name" value="Asp_Glu_race"/>
    <property type="match status" value="1"/>
</dbReference>
<dbReference type="Proteomes" id="UP001519272">
    <property type="component" value="Unassembled WGS sequence"/>
</dbReference>
<evidence type="ECO:0000256" key="4">
    <source>
        <dbReference type="ARBA" id="ARBA00022984"/>
    </source>
</evidence>
<keyword evidence="3 7" id="KW-0133">Cell shape</keyword>
<evidence type="ECO:0000256" key="3">
    <source>
        <dbReference type="ARBA" id="ARBA00022960"/>
    </source>
</evidence>
<evidence type="ECO:0000256" key="6">
    <source>
        <dbReference type="ARBA" id="ARBA00023316"/>
    </source>
</evidence>
<keyword evidence="6 7" id="KW-0961">Cell wall biogenesis/degradation</keyword>
<keyword evidence="5 7" id="KW-0413">Isomerase</keyword>
<dbReference type="PANTHER" id="PTHR21198">
    <property type="entry name" value="GLUTAMATE RACEMASE"/>
    <property type="match status" value="1"/>
</dbReference>
<name>A0ABS4FVZ7_9BACL</name>
<dbReference type="SUPFAM" id="SSF53681">
    <property type="entry name" value="Aspartate/glutamate racemase"/>
    <property type="match status" value="2"/>
</dbReference>
<dbReference type="Gene3D" id="3.40.50.1860">
    <property type="match status" value="2"/>
</dbReference>
<dbReference type="RefSeq" id="WP_210090422.1">
    <property type="nucleotide sequence ID" value="NZ_JAGGKG010000018.1"/>
</dbReference>
<dbReference type="GO" id="GO:0008881">
    <property type="term" value="F:glutamate racemase activity"/>
    <property type="evidence" value="ECO:0007669"/>
    <property type="project" value="UniProtKB-EC"/>
</dbReference>
<dbReference type="NCBIfam" id="TIGR00067">
    <property type="entry name" value="glut_race"/>
    <property type="match status" value="1"/>
</dbReference>
<organism evidence="8 9">
    <name type="scientific">Paenibacillus turicensis</name>
    <dbReference type="NCBI Taxonomy" id="160487"/>
    <lineage>
        <taxon>Bacteria</taxon>
        <taxon>Bacillati</taxon>
        <taxon>Bacillota</taxon>
        <taxon>Bacilli</taxon>
        <taxon>Bacillales</taxon>
        <taxon>Paenibacillaceae</taxon>
        <taxon>Paenibacillus</taxon>
    </lineage>
</organism>
<sequence length="254" mass="28520">MSIGFFDSGLGGLTVLAETYKAMPHQDYIYIADTLHVPYGTKQAEDVKKYVLDATSILAEQGIEALVVACNTATSIAIKELREQYHFPVIGMEPAVKPALEMSRRAGLRVLVFGTPLTLKQPKYHMLVSRIDDESLVDSMPLPELVHYCESLVFDEDEMKQYFNNKLAGYDLNQYGTIVLGCTHYSYYRDILSQVIPAHIKIIDGNAGTVHRLSEVLGHPESHVSEHKGTVSLMCTNNDPEYIQKMHSAWKRLL</sequence>
<evidence type="ECO:0000256" key="7">
    <source>
        <dbReference type="HAMAP-Rule" id="MF_00258"/>
    </source>
</evidence>
<comment type="caution">
    <text evidence="8">The sequence shown here is derived from an EMBL/GenBank/DDBJ whole genome shotgun (WGS) entry which is preliminary data.</text>
</comment>
<gene>
    <name evidence="7" type="primary">murI</name>
    <name evidence="8" type="ORF">J2Z32_003407</name>
</gene>
<evidence type="ECO:0000313" key="8">
    <source>
        <dbReference type="EMBL" id="MBP1906743.1"/>
    </source>
</evidence>
<comment type="function">
    <text evidence="7">Provides the (R)-glutamate required for cell wall biosynthesis.</text>
</comment>
<accession>A0ABS4FVZ7</accession>
<feature type="binding site" evidence="7">
    <location>
        <begin position="71"/>
        <end position="72"/>
    </location>
    <ligand>
        <name>substrate</name>
    </ligand>
</feature>
<reference evidence="8 9" key="1">
    <citation type="submission" date="2021-03" db="EMBL/GenBank/DDBJ databases">
        <title>Genomic Encyclopedia of Type Strains, Phase IV (KMG-IV): sequencing the most valuable type-strain genomes for metagenomic binning, comparative biology and taxonomic classification.</title>
        <authorList>
            <person name="Goeker M."/>
        </authorList>
    </citation>
    <scope>NUCLEOTIDE SEQUENCE [LARGE SCALE GENOMIC DNA]</scope>
    <source>
        <strain evidence="8 9">DSM 14349</strain>
    </source>
</reference>
<evidence type="ECO:0000313" key="9">
    <source>
        <dbReference type="Proteomes" id="UP001519272"/>
    </source>
</evidence>
<evidence type="ECO:0000256" key="1">
    <source>
        <dbReference type="ARBA" id="ARBA00001602"/>
    </source>
</evidence>
<comment type="pathway">
    <text evidence="7">Cell wall biogenesis; peptidoglycan biosynthesis.</text>
</comment>
<comment type="similarity">
    <text evidence="7">Belongs to the aspartate/glutamate racemases family.</text>
</comment>
<keyword evidence="4 7" id="KW-0573">Peptidoglycan synthesis</keyword>
<feature type="active site" description="Proton donor/acceptor" evidence="7">
    <location>
        <position position="182"/>
    </location>
</feature>
<feature type="binding site" evidence="7">
    <location>
        <begin position="183"/>
        <end position="184"/>
    </location>
    <ligand>
        <name>substrate</name>
    </ligand>
</feature>
<dbReference type="InterPro" id="IPR015942">
    <property type="entry name" value="Asp/Glu/hydantoin_racemase"/>
</dbReference>
<dbReference type="PROSITE" id="PS00923">
    <property type="entry name" value="ASP_GLU_RACEMASE_1"/>
    <property type="match status" value="1"/>
</dbReference>
<evidence type="ECO:0000256" key="5">
    <source>
        <dbReference type="ARBA" id="ARBA00023235"/>
    </source>
</evidence>
<dbReference type="HAMAP" id="MF_00258">
    <property type="entry name" value="Glu_racemase"/>
    <property type="match status" value="1"/>
</dbReference>
<protein>
    <recommendedName>
        <fullName evidence="2 7">Glutamate racemase</fullName>
        <ecNumber evidence="2 7">5.1.1.3</ecNumber>
    </recommendedName>
</protein>
<feature type="binding site" evidence="7">
    <location>
        <begin position="7"/>
        <end position="8"/>
    </location>
    <ligand>
        <name>substrate</name>
    </ligand>
</feature>
<comment type="catalytic activity">
    <reaction evidence="1 7">
        <text>L-glutamate = D-glutamate</text>
        <dbReference type="Rhea" id="RHEA:12813"/>
        <dbReference type="ChEBI" id="CHEBI:29985"/>
        <dbReference type="ChEBI" id="CHEBI:29986"/>
        <dbReference type="EC" id="5.1.1.3"/>
    </reaction>
</comment>
<keyword evidence="9" id="KW-1185">Reference proteome</keyword>
<dbReference type="InterPro" id="IPR018187">
    <property type="entry name" value="Asp/Glu_racemase_AS_1"/>
</dbReference>
<evidence type="ECO:0000256" key="2">
    <source>
        <dbReference type="ARBA" id="ARBA00013090"/>
    </source>
</evidence>
<dbReference type="EMBL" id="JAGGKG010000018">
    <property type="protein sequence ID" value="MBP1906743.1"/>
    <property type="molecule type" value="Genomic_DNA"/>
</dbReference>
<dbReference type="PANTHER" id="PTHR21198:SF3">
    <property type="entry name" value="GLUTAMATE RACEMASE"/>
    <property type="match status" value="1"/>
</dbReference>
<dbReference type="InterPro" id="IPR004391">
    <property type="entry name" value="Glu_race"/>
</dbReference>
<dbReference type="InterPro" id="IPR001920">
    <property type="entry name" value="Asp/Glu_race"/>
</dbReference>
<feature type="active site" description="Proton donor/acceptor" evidence="7">
    <location>
        <position position="70"/>
    </location>
</feature>
<feature type="binding site" evidence="7">
    <location>
        <begin position="39"/>
        <end position="40"/>
    </location>
    <ligand>
        <name>substrate</name>
    </ligand>
</feature>
<proteinExistence type="inferred from homology"/>
<dbReference type="EC" id="5.1.1.3" evidence="2 7"/>